<evidence type="ECO:0000256" key="10">
    <source>
        <dbReference type="ARBA" id="ARBA00023328"/>
    </source>
</evidence>
<keyword evidence="7 13" id="KW-0175">Coiled coil</keyword>
<evidence type="ECO:0000256" key="6">
    <source>
        <dbReference type="ARBA" id="ARBA00022838"/>
    </source>
</evidence>
<comment type="similarity">
    <text evidence="1 12">Belongs to the SPC24 family.</text>
</comment>
<dbReference type="Proteomes" id="UP001346869">
    <property type="component" value="Unassembled WGS sequence"/>
</dbReference>
<proteinExistence type="inferred from homology"/>
<dbReference type="GO" id="GO:0005634">
    <property type="term" value="C:nucleus"/>
    <property type="evidence" value="ECO:0007669"/>
    <property type="project" value="UniProtKB-SubCell"/>
</dbReference>
<dbReference type="PANTHER" id="PTHR22142">
    <property type="match status" value="1"/>
</dbReference>
<evidence type="ECO:0000256" key="7">
    <source>
        <dbReference type="ARBA" id="ARBA00023054"/>
    </source>
</evidence>
<keyword evidence="15" id="KW-1185">Reference proteome</keyword>
<comment type="subunit">
    <text evidence="12">Component of the NDC80 complex.</text>
</comment>
<keyword evidence="8 12" id="KW-0539">Nucleus</keyword>
<evidence type="ECO:0000256" key="3">
    <source>
        <dbReference type="ARBA" id="ARBA00022454"/>
    </source>
</evidence>
<dbReference type="EMBL" id="JAUZQC010000017">
    <property type="protein sequence ID" value="KAK5856755.1"/>
    <property type="molecule type" value="Genomic_DNA"/>
</dbReference>
<dbReference type="AlphaFoldDB" id="A0AAN7X9S4"/>
<evidence type="ECO:0000256" key="11">
    <source>
        <dbReference type="ARBA" id="ARBA00045419"/>
    </source>
</evidence>
<dbReference type="GO" id="GO:0051301">
    <property type="term" value="P:cell division"/>
    <property type="evidence" value="ECO:0007669"/>
    <property type="project" value="UniProtKB-UniRule"/>
</dbReference>
<keyword evidence="6 12" id="KW-0995">Kinetochore</keyword>
<dbReference type="InterPro" id="IPR013252">
    <property type="entry name" value="Ndc80_Spc24"/>
</dbReference>
<reference evidence="14 15" key="1">
    <citation type="journal article" date="2023" name="Genes (Basel)">
        <title>Chromosome-Level Genome Assembly and Circadian Gene Repertoire of the Patagonia Blennie Eleginops maclovinus-The Closest Ancestral Proxy of Antarctic Cryonotothenioids.</title>
        <authorList>
            <person name="Cheng C.C."/>
            <person name="Rivera-Colon A.G."/>
            <person name="Minhas B.F."/>
            <person name="Wilson L."/>
            <person name="Rayamajhi N."/>
            <person name="Vargas-Chacoff L."/>
            <person name="Catchen J.M."/>
        </authorList>
    </citation>
    <scope>NUCLEOTIDE SEQUENCE [LARGE SCALE GENOMIC DNA]</scope>
    <source>
        <strain evidence="14">JMC-PN-2008</strain>
    </source>
</reference>
<evidence type="ECO:0000313" key="14">
    <source>
        <dbReference type="EMBL" id="KAK5856755.1"/>
    </source>
</evidence>
<organism evidence="14 15">
    <name type="scientific">Eleginops maclovinus</name>
    <name type="common">Patagonian blennie</name>
    <name type="synonym">Eleginus maclovinus</name>
    <dbReference type="NCBI Taxonomy" id="56733"/>
    <lineage>
        <taxon>Eukaryota</taxon>
        <taxon>Metazoa</taxon>
        <taxon>Chordata</taxon>
        <taxon>Craniata</taxon>
        <taxon>Vertebrata</taxon>
        <taxon>Euteleostomi</taxon>
        <taxon>Actinopterygii</taxon>
        <taxon>Neopterygii</taxon>
        <taxon>Teleostei</taxon>
        <taxon>Neoteleostei</taxon>
        <taxon>Acanthomorphata</taxon>
        <taxon>Eupercaria</taxon>
        <taxon>Perciformes</taxon>
        <taxon>Notothenioidei</taxon>
        <taxon>Eleginopidae</taxon>
        <taxon>Eleginops</taxon>
    </lineage>
</organism>
<protein>
    <recommendedName>
        <fullName evidence="2 12">Kinetochore protein Spc24</fullName>
    </recommendedName>
</protein>
<evidence type="ECO:0000313" key="15">
    <source>
        <dbReference type="Proteomes" id="UP001346869"/>
    </source>
</evidence>
<keyword evidence="5 12" id="KW-0498">Mitosis</keyword>
<dbReference type="GO" id="GO:0031262">
    <property type="term" value="C:Ndc80 complex"/>
    <property type="evidence" value="ECO:0007669"/>
    <property type="project" value="TreeGrafter"/>
</dbReference>
<gene>
    <name evidence="14" type="ORF">PBY51_008328</name>
</gene>
<reference evidence="14 15" key="2">
    <citation type="journal article" date="2023" name="Mol. Biol. Evol.">
        <title>Genomics of Secondarily Temperate Adaptation in the Only Non-Antarctic Icefish.</title>
        <authorList>
            <person name="Rivera-Colon A.G."/>
            <person name="Rayamajhi N."/>
            <person name="Minhas B.F."/>
            <person name="Madrigal G."/>
            <person name="Bilyk K.T."/>
            <person name="Yoon V."/>
            <person name="Hune M."/>
            <person name="Gregory S."/>
            <person name="Cheng C.H.C."/>
            <person name="Catchen J.M."/>
        </authorList>
    </citation>
    <scope>NUCLEOTIDE SEQUENCE [LARGE SCALE GENOMIC DNA]</scope>
    <source>
        <strain evidence="14">JMC-PN-2008</strain>
    </source>
</reference>
<evidence type="ECO:0000256" key="12">
    <source>
        <dbReference type="RuleBase" id="RU368011"/>
    </source>
</evidence>
<sequence>MAQVDKFQDLEETGNALVSFINSSRPEKLMKVRGETQALFEKHMETKKLVTQILKDVAQVEEAAGQRLMDMEAEKNQMEEELQSLEDQLRRCSAKSQITDSELEFLQKELESLKNNEHELEALRSEVDEDTEEVIPSAVYVSQVYYLITKIKWEYDTPPNILKGVHYGADMASPINIDTSNISPSDVSDQLWSFVSTEW</sequence>
<comment type="function">
    <text evidence="11">Acts as a component of the essential kinetochore-associated NDC80 complex, which is required for chromosome segregation and spindle checkpoint activity. Required for kinetochore integrity and the organization of stable microtubule binding sites in the outer plate of the kinetochore. The NDC80 complex synergistically enhances the affinity of the SKA1 complex for microtubules and may allow the NDC80 complex to track depolymerizing microtubules.</text>
</comment>
<keyword evidence="10 12" id="KW-0137">Centromere</keyword>
<feature type="coiled-coil region" evidence="13">
    <location>
        <begin position="61"/>
        <end position="133"/>
    </location>
</feature>
<dbReference type="Gene3D" id="3.30.160.570">
    <property type="entry name" value="Ncd80 complex, Spc24 subunit"/>
    <property type="match status" value="1"/>
</dbReference>
<evidence type="ECO:0000256" key="5">
    <source>
        <dbReference type="ARBA" id="ARBA00022776"/>
    </source>
</evidence>
<evidence type="ECO:0000256" key="8">
    <source>
        <dbReference type="ARBA" id="ARBA00023242"/>
    </source>
</evidence>
<dbReference type="GO" id="GO:0008017">
    <property type="term" value="F:microtubule binding"/>
    <property type="evidence" value="ECO:0007669"/>
    <property type="project" value="TreeGrafter"/>
</dbReference>
<dbReference type="GO" id="GO:0007059">
    <property type="term" value="P:chromosome segregation"/>
    <property type="evidence" value="ECO:0007669"/>
    <property type="project" value="TreeGrafter"/>
</dbReference>
<dbReference type="Pfam" id="PF08286">
    <property type="entry name" value="Spc24"/>
    <property type="match status" value="1"/>
</dbReference>
<dbReference type="PANTHER" id="PTHR22142:SF2">
    <property type="entry name" value="KINETOCHORE PROTEIN SPC24"/>
    <property type="match status" value="1"/>
</dbReference>
<keyword evidence="3 12" id="KW-0158">Chromosome</keyword>
<evidence type="ECO:0000256" key="1">
    <source>
        <dbReference type="ARBA" id="ARBA00007804"/>
    </source>
</evidence>
<name>A0AAN7X9S4_ELEMC</name>
<comment type="caution">
    <text evidence="14">The sequence shown here is derived from an EMBL/GenBank/DDBJ whole genome shotgun (WGS) entry which is preliminary data.</text>
</comment>
<evidence type="ECO:0000256" key="4">
    <source>
        <dbReference type="ARBA" id="ARBA00022618"/>
    </source>
</evidence>
<keyword evidence="9 12" id="KW-0131">Cell cycle</keyword>
<accession>A0AAN7X9S4</accession>
<evidence type="ECO:0000256" key="13">
    <source>
        <dbReference type="SAM" id="Coils"/>
    </source>
</evidence>
<comment type="subcellular location">
    <subcellularLocation>
        <location evidence="12">Nucleus</location>
    </subcellularLocation>
    <subcellularLocation>
        <location evidence="12">Chromosome</location>
        <location evidence="12">Centromere</location>
        <location evidence="12">Kinetochore</location>
    </subcellularLocation>
</comment>
<evidence type="ECO:0000256" key="2">
    <source>
        <dbReference type="ARBA" id="ARBA00013690"/>
    </source>
</evidence>
<keyword evidence="4 12" id="KW-0132">Cell division</keyword>
<evidence type="ECO:0000256" key="9">
    <source>
        <dbReference type="ARBA" id="ARBA00023306"/>
    </source>
</evidence>